<organism evidence="2 3">
    <name type="scientific">Rhizophagus irregularis</name>
    <dbReference type="NCBI Taxonomy" id="588596"/>
    <lineage>
        <taxon>Eukaryota</taxon>
        <taxon>Fungi</taxon>
        <taxon>Fungi incertae sedis</taxon>
        <taxon>Mucoromycota</taxon>
        <taxon>Glomeromycotina</taxon>
        <taxon>Glomeromycetes</taxon>
        <taxon>Glomerales</taxon>
        <taxon>Glomeraceae</taxon>
        <taxon>Rhizophagus</taxon>
    </lineage>
</organism>
<feature type="region of interest" description="Disordered" evidence="1">
    <location>
        <begin position="23"/>
        <end position="65"/>
    </location>
</feature>
<gene>
    <name evidence="2" type="ORF">RhiirC2_773723</name>
</gene>
<feature type="compositionally biased region" description="Basic and acidic residues" evidence="1">
    <location>
        <begin position="46"/>
        <end position="63"/>
    </location>
</feature>
<dbReference type="EMBL" id="LLXL01000248">
    <property type="protein sequence ID" value="PKK75333.1"/>
    <property type="molecule type" value="Genomic_DNA"/>
</dbReference>
<dbReference type="VEuPathDB" id="FungiDB:RhiirA1_402899"/>
<evidence type="ECO:0008006" key="4">
    <source>
        <dbReference type="Google" id="ProtNLM"/>
    </source>
</evidence>
<reference evidence="2 3" key="1">
    <citation type="submission" date="2016-04" db="EMBL/GenBank/DDBJ databases">
        <title>Genome analyses suggest a sexual origin of heterokaryosis in a supposedly ancient asexual fungus.</title>
        <authorList>
            <person name="Ropars J."/>
            <person name="Sedzielewska K."/>
            <person name="Noel J."/>
            <person name="Charron P."/>
            <person name="Farinelli L."/>
            <person name="Marton T."/>
            <person name="Kruger M."/>
            <person name="Pelin A."/>
            <person name="Brachmann A."/>
            <person name="Corradi N."/>
        </authorList>
    </citation>
    <scope>NUCLEOTIDE SEQUENCE [LARGE SCALE GENOMIC DNA]</scope>
    <source>
        <strain evidence="2 3">C2</strain>
    </source>
</reference>
<feature type="compositionally biased region" description="Low complexity" evidence="1">
    <location>
        <begin position="30"/>
        <end position="45"/>
    </location>
</feature>
<protein>
    <recommendedName>
        <fullName evidence="4">PiggyBac transposable element-derived protein domain-containing protein</fullName>
    </recommendedName>
</protein>
<comment type="caution">
    <text evidence="2">The sequence shown here is derived from an EMBL/GenBank/DDBJ whole genome shotgun (WGS) entry which is preliminary data.</text>
</comment>
<evidence type="ECO:0000313" key="3">
    <source>
        <dbReference type="Proteomes" id="UP000233469"/>
    </source>
</evidence>
<accession>A0A2N1NN88</accession>
<reference evidence="2 3" key="2">
    <citation type="submission" date="2017-10" db="EMBL/GenBank/DDBJ databases">
        <title>Extensive intraspecific genome diversity in a model arbuscular mycorrhizal fungus.</title>
        <authorList>
            <person name="Chen E.C.H."/>
            <person name="Morin E."/>
            <person name="Baudet D."/>
            <person name="Noel J."/>
            <person name="Ndikumana S."/>
            <person name="Charron P."/>
            <person name="St-Onge C."/>
            <person name="Giorgi J."/>
            <person name="Grigoriev I.V."/>
            <person name="Roux C."/>
            <person name="Martin F.M."/>
            <person name="Corradi N."/>
        </authorList>
    </citation>
    <scope>NUCLEOTIDE SEQUENCE [LARGE SCALE GENOMIC DNA]</scope>
    <source>
        <strain evidence="2 3">C2</strain>
    </source>
</reference>
<dbReference type="Proteomes" id="UP000233469">
    <property type="component" value="Unassembled WGS sequence"/>
</dbReference>
<proteinExistence type="predicted"/>
<name>A0A2N1NN88_9GLOM</name>
<evidence type="ECO:0000256" key="1">
    <source>
        <dbReference type="SAM" id="MobiDB-lite"/>
    </source>
</evidence>
<evidence type="ECO:0000313" key="2">
    <source>
        <dbReference type="EMBL" id="PKK75333.1"/>
    </source>
</evidence>
<dbReference type="VEuPathDB" id="FungiDB:FUN_018638"/>
<dbReference type="AlphaFoldDB" id="A0A2N1NN88"/>
<sequence>MDTNEYDEQDLFIVDFSQNIHNITDEQDNNSDSNNNVEEIQNEENVSGRDDNRSRDQDRENSKLHNFLPPPFFDNFQHTKPLHKFTQIEIIVKNTNKYAYMKDVGEGRKWKELTIKEFRIWLAILIYADVFKLPNIQDD</sequence>